<accession>A0ABR3BDU6</accession>
<dbReference type="EMBL" id="JBCLYO010000001">
    <property type="protein sequence ID" value="KAL0097020.1"/>
    <property type="molecule type" value="Genomic_DNA"/>
</dbReference>
<sequence>MSAFGLCWTVSFFDKLLFLFLKKKKDSKRSKTSSKAVLSLYHYIRDLSILSIFIIVTIIILKITEIIVTCIFL</sequence>
<proteinExistence type="predicted"/>
<reference evidence="2 3" key="1">
    <citation type="submission" date="2024-04" db="EMBL/GenBank/DDBJ databases">
        <title>Symmetric and asymmetric DNA N6-adenine methylation regulates different biological responses in Mucorales.</title>
        <authorList>
            <consortium name="Lawrence Berkeley National Laboratory"/>
            <person name="Lax C."/>
            <person name="Mondo S.J."/>
            <person name="Osorio-Concepcion M."/>
            <person name="Muszewska A."/>
            <person name="Corrochano-Luque M."/>
            <person name="Gutierrez G."/>
            <person name="Riley R."/>
            <person name="Lipzen A."/>
            <person name="Guo J."/>
            <person name="Hundley H."/>
            <person name="Amirebrahimi M."/>
            <person name="Ng V."/>
            <person name="Lorenzo-Gutierrez D."/>
            <person name="Binder U."/>
            <person name="Yang J."/>
            <person name="Song Y."/>
            <person name="Canovas D."/>
            <person name="Navarro E."/>
            <person name="Freitag M."/>
            <person name="Gabaldon T."/>
            <person name="Grigoriev I.V."/>
            <person name="Corrochano L.M."/>
            <person name="Nicolas F.E."/>
            <person name="Garre V."/>
        </authorList>
    </citation>
    <scope>NUCLEOTIDE SEQUENCE [LARGE SCALE GENOMIC DNA]</scope>
    <source>
        <strain evidence="2 3">L51</strain>
    </source>
</reference>
<feature type="non-terminal residue" evidence="2">
    <location>
        <position position="73"/>
    </location>
</feature>
<keyword evidence="1" id="KW-0472">Membrane</keyword>
<keyword evidence="1" id="KW-0812">Transmembrane</keyword>
<evidence type="ECO:0000313" key="2">
    <source>
        <dbReference type="EMBL" id="KAL0097020.1"/>
    </source>
</evidence>
<keyword evidence="3" id="KW-1185">Reference proteome</keyword>
<keyword evidence="1" id="KW-1133">Transmembrane helix</keyword>
<comment type="caution">
    <text evidence="2">The sequence shown here is derived from an EMBL/GenBank/DDBJ whole genome shotgun (WGS) entry which is preliminary data.</text>
</comment>
<name>A0ABR3BDU6_PHYBL</name>
<dbReference type="Proteomes" id="UP001448207">
    <property type="component" value="Unassembled WGS sequence"/>
</dbReference>
<evidence type="ECO:0000313" key="3">
    <source>
        <dbReference type="Proteomes" id="UP001448207"/>
    </source>
</evidence>
<gene>
    <name evidence="2" type="ORF">J3Q64DRAFT_1710991</name>
</gene>
<feature type="transmembrane region" description="Helical" evidence="1">
    <location>
        <begin position="43"/>
        <end position="61"/>
    </location>
</feature>
<protein>
    <submittedName>
        <fullName evidence="2">Uncharacterized protein</fullName>
    </submittedName>
</protein>
<organism evidence="2 3">
    <name type="scientific">Phycomyces blakesleeanus</name>
    <dbReference type="NCBI Taxonomy" id="4837"/>
    <lineage>
        <taxon>Eukaryota</taxon>
        <taxon>Fungi</taxon>
        <taxon>Fungi incertae sedis</taxon>
        <taxon>Mucoromycota</taxon>
        <taxon>Mucoromycotina</taxon>
        <taxon>Mucoromycetes</taxon>
        <taxon>Mucorales</taxon>
        <taxon>Phycomycetaceae</taxon>
        <taxon>Phycomyces</taxon>
    </lineage>
</organism>
<feature type="transmembrane region" description="Helical" evidence="1">
    <location>
        <begin position="6"/>
        <end position="22"/>
    </location>
</feature>
<evidence type="ECO:0000256" key="1">
    <source>
        <dbReference type="SAM" id="Phobius"/>
    </source>
</evidence>